<feature type="transmembrane region" description="Helical" evidence="1">
    <location>
        <begin position="146"/>
        <end position="169"/>
    </location>
</feature>
<keyword evidence="1" id="KW-1133">Transmembrane helix</keyword>
<dbReference type="EMBL" id="JAHKSW010000015">
    <property type="protein sequence ID" value="KAG7323693.1"/>
    <property type="molecule type" value="Genomic_DNA"/>
</dbReference>
<feature type="signal peptide" evidence="2">
    <location>
        <begin position="1"/>
        <end position="18"/>
    </location>
</feature>
<dbReference type="AlphaFoldDB" id="A0A9D3NIS7"/>
<sequence length="203" mass="22606">MKILLLIILYLISGPVDCIDVNGYSGGSVTIISDIQWNKHNKKLFLVLIRKLKPQDAGMYRLGVGYQSNATVNLKVHNSTSFGLPKIISAYLGQNITITCNYPVEEMWLHVTELITNIHPTTTATYLMTSAALTETPSAVCFCSPFIIISVCVCVTLLLIGGCTLMMIYKLRQKRAQYNMPSIKSKENKQLSPVYNPYSASEF</sequence>
<organism evidence="3 4">
    <name type="scientific">Hemibagrus wyckioides</name>
    <dbReference type="NCBI Taxonomy" id="337641"/>
    <lineage>
        <taxon>Eukaryota</taxon>
        <taxon>Metazoa</taxon>
        <taxon>Chordata</taxon>
        <taxon>Craniata</taxon>
        <taxon>Vertebrata</taxon>
        <taxon>Euteleostomi</taxon>
        <taxon>Actinopterygii</taxon>
        <taxon>Neopterygii</taxon>
        <taxon>Teleostei</taxon>
        <taxon>Ostariophysi</taxon>
        <taxon>Siluriformes</taxon>
        <taxon>Bagridae</taxon>
        <taxon>Hemibagrus</taxon>
    </lineage>
</organism>
<keyword evidence="2" id="KW-0732">Signal</keyword>
<evidence type="ECO:0000313" key="3">
    <source>
        <dbReference type="EMBL" id="KAG7323693.1"/>
    </source>
</evidence>
<evidence type="ECO:0000256" key="2">
    <source>
        <dbReference type="SAM" id="SignalP"/>
    </source>
</evidence>
<dbReference type="OrthoDB" id="8442846at2759"/>
<accession>A0A9D3NIS7</accession>
<evidence type="ECO:0000256" key="1">
    <source>
        <dbReference type="SAM" id="Phobius"/>
    </source>
</evidence>
<evidence type="ECO:0000313" key="4">
    <source>
        <dbReference type="Proteomes" id="UP000824219"/>
    </source>
</evidence>
<reference evidence="3 4" key="1">
    <citation type="submission" date="2021-06" db="EMBL/GenBank/DDBJ databases">
        <title>Chromosome-level genome assembly of the red-tail catfish (Hemibagrus wyckioides).</title>
        <authorList>
            <person name="Shao F."/>
        </authorList>
    </citation>
    <scope>NUCLEOTIDE SEQUENCE [LARGE SCALE GENOMIC DNA]</scope>
    <source>
        <strain evidence="3">EC202008001</strain>
        <tissue evidence="3">Blood</tissue>
    </source>
</reference>
<feature type="chain" id="PRO_5039696908" evidence="2">
    <location>
        <begin position="19"/>
        <end position="203"/>
    </location>
</feature>
<dbReference type="Proteomes" id="UP000824219">
    <property type="component" value="Linkage Group LG15"/>
</dbReference>
<comment type="caution">
    <text evidence="3">The sequence shown here is derived from an EMBL/GenBank/DDBJ whole genome shotgun (WGS) entry which is preliminary data.</text>
</comment>
<name>A0A9D3NIS7_9TELE</name>
<proteinExistence type="predicted"/>
<protein>
    <submittedName>
        <fullName evidence="3">Uncharacterized protein</fullName>
    </submittedName>
</protein>
<keyword evidence="1" id="KW-0472">Membrane</keyword>
<keyword evidence="1" id="KW-0812">Transmembrane</keyword>
<keyword evidence="4" id="KW-1185">Reference proteome</keyword>
<gene>
    <name evidence="3" type="ORF">KOW79_013395</name>
</gene>